<sequence>MNEIIRYMLSADVILKIDEYEKATFGKKATKLWDRIIKVLPHGEQIEILGVQATNRDTTIAILYKVDGVEGGKNLPIADEGSLGNLLFMHCVAFATPYQILHTLYSFDYIYAIANIISGRIKPGEPDTYPEYVKRIRPEDFDDEVSLDVFRFELIGENRTDDFVTYLKAIVRYHAQMSTDDMSNNHNELYPVLMYGNRVAFGTYIPFPARILAPYHDSTILPEPEELGLLFSDAVNVISEQRHHLQH</sequence>
<comment type="caution">
    <text evidence="1">The sequence shown here is derived from an EMBL/GenBank/DDBJ whole genome shotgun (WGS) entry which is preliminary data.</text>
</comment>
<protein>
    <submittedName>
        <fullName evidence="1">Uncharacterized protein</fullName>
    </submittedName>
</protein>
<evidence type="ECO:0000313" key="1">
    <source>
        <dbReference type="EMBL" id="EBS0563352.1"/>
    </source>
</evidence>
<reference evidence="1" key="1">
    <citation type="submission" date="2018-07" db="EMBL/GenBank/DDBJ databases">
        <authorList>
            <person name="Ashton P.M."/>
            <person name="Dallman T."/>
            <person name="Nair S."/>
            <person name="De Pinna E."/>
            <person name="Peters T."/>
            <person name="Grant K."/>
        </authorList>
    </citation>
    <scope>NUCLEOTIDE SEQUENCE</scope>
    <source>
        <strain evidence="1">142535</strain>
    </source>
</reference>
<proteinExistence type="predicted"/>
<gene>
    <name evidence="1" type="ORF">DTU56_09495</name>
</gene>
<dbReference type="EMBL" id="AAGUDP010000006">
    <property type="protein sequence ID" value="EBS0563352.1"/>
    <property type="molecule type" value="Genomic_DNA"/>
</dbReference>
<accession>A0A5U8XK89</accession>
<organism evidence="1">
    <name type="scientific">Salmonella muenchen</name>
    <dbReference type="NCBI Taxonomy" id="596"/>
    <lineage>
        <taxon>Bacteria</taxon>
        <taxon>Pseudomonadati</taxon>
        <taxon>Pseudomonadota</taxon>
        <taxon>Gammaproteobacteria</taxon>
        <taxon>Enterobacterales</taxon>
        <taxon>Enterobacteriaceae</taxon>
        <taxon>Salmonella</taxon>
    </lineage>
</organism>
<dbReference type="AlphaFoldDB" id="A0A5U8XK89"/>
<name>A0A5U8XK89_SALMU</name>